<reference evidence="1 2" key="1">
    <citation type="submission" date="2018-08" db="EMBL/GenBank/DDBJ databases">
        <authorList>
            <person name="Laetsch R D."/>
            <person name="Stevens L."/>
            <person name="Kumar S."/>
            <person name="Blaxter L. M."/>
        </authorList>
    </citation>
    <scope>NUCLEOTIDE SEQUENCE [LARGE SCALE GENOMIC DNA]</scope>
</reference>
<sequence length="137" mass="15726">MLLSAVKTYMRLILAPKGNVVGIEATDSCGCVKWLQRAATFSACLMPTTCGFPNCKFRSRYRGQEDNRHFYRIPKRPQVLRQRWLLAIGRTEDTVVSQVRMPRCIASCIYVTPRLNKEHAEMHIHACNFACFIFILA</sequence>
<gene>
    <name evidence="1" type="ORF">NAV_LOCUS4360</name>
</gene>
<evidence type="ECO:0008006" key="3">
    <source>
        <dbReference type="Google" id="ProtNLM"/>
    </source>
</evidence>
<organism evidence="1 2">
    <name type="scientific">Acanthocheilonema viteae</name>
    <name type="common">Filarial nematode worm</name>
    <name type="synonym">Dipetalonema viteae</name>
    <dbReference type="NCBI Taxonomy" id="6277"/>
    <lineage>
        <taxon>Eukaryota</taxon>
        <taxon>Metazoa</taxon>
        <taxon>Ecdysozoa</taxon>
        <taxon>Nematoda</taxon>
        <taxon>Chromadorea</taxon>
        <taxon>Rhabditida</taxon>
        <taxon>Spirurina</taxon>
        <taxon>Spiruromorpha</taxon>
        <taxon>Filarioidea</taxon>
        <taxon>Onchocercidae</taxon>
        <taxon>Acanthocheilonema</taxon>
    </lineage>
</organism>
<proteinExistence type="predicted"/>
<protein>
    <recommendedName>
        <fullName evidence="3">THAP-type domain-containing protein</fullName>
    </recommendedName>
</protein>
<dbReference type="STRING" id="6277.A0A498SEV4"/>
<accession>A0A498SEV4</accession>
<dbReference type="SUPFAM" id="SSF57716">
    <property type="entry name" value="Glucocorticoid receptor-like (DNA-binding domain)"/>
    <property type="match status" value="1"/>
</dbReference>
<dbReference type="EMBL" id="UPTC01000641">
    <property type="protein sequence ID" value="VBB29560.1"/>
    <property type="molecule type" value="Genomic_DNA"/>
</dbReference>
<dbReference type="AlphaFoldDB" id="A0A498SEV4"/>
<dbReference type="OrthoDB" id="7312725at2759"/>
<keyword evidence="2" id="KW-1185">Reference proteome</keyword>
<dbReference type="Proteomes" id="UP000276991">
    <property type="component" value="Unassembled WGS sequence"/>
</dbReference>
<evidence type="ECO:0000313" key="1">
    <source>
        <dbReference type="EMBL" id="VBB29560.1"/>
    </source>
</evidence>
<name>A0A498SEV4_ACAVI</name>
<evidence type="ECO:0000313" key="2">
    <source>
        <dbReference type="Proteomes" id="UP000276991"/>
    </source>
</evidence>